<evidence type="ECO:0000313" key="1">
    <source>
        <dbReference type="EMBL" id="SVE29444.1"/>
    </source>
</evidence>
<dbReference type="AlphaFoldDB" id="A0A383CBD2"/>
<organism evidence="1">
    <name type="scientific">marine metagenome</name>
    <dbReference type="NCBI Taxonomy" id="408172"/>
    <lineage>
        <taxon>unclassified sequences</taxon>
        <taxon>metagenomes</taxon>
        <taxon>ecological metagenomes</taxon>
    </lineage>
</organism>
<proteinExistence type="predicted"/>
<feature type="non-terminal residue" evidence="1">
    <location>
        <position position="241"/>
    </location>
</feature>
<gene>
    <name evidence="1" type="ORF">METZ01_LOCUS482298</name>
</gene>
<dbReference type="Gene3D" id="3.90.226.10">
    <property type="entry name" value="2-enoyl-CoA Hydratase, Chain A, domain 1"/>
    <property type="match status" value="1"/>
</dbReference>
<reference evidence="1" key="1">
    <citation type="submission" date="2018-05" db="EMBL/GenBank/DDBJ databases">
        <authorList>
            <person name="Lanie J.A."/>
            <person name="Ng W.-L."/>
            <person name="Kazmierczak K.M."/>
            <person name="Andrzejewski T.M."/>
            <person name="Davidsen T.M."/>
            <person name="Wayne K.J."/>
            <person name="Tettelin H."/>
            <person name="Glass J.I."/>
            <person name="Rusch D."/>
            <person name="Podicherti R."/>
            <person name="Tsui H.-C.T."/>
            <person name="Winkler M.E."/>
        </authorList>
    </citation>
    <scope>NUCLEOTIDE SEQUENCE</scope>
</reference>
<protein>
    <submittedName>
        <fullName evidence="1">Uncharacterized protein</fullName>
    </submittedName>
</protein>
<accession>A0A383CBD2</accession>
<sequence>MKDINPVLTHHFQKQLIKALEFTEDSNIQADLFLKKRHYVQRVEPKAAFYTGITLAQQQNRFRVLPGLHQTKNIINHWFINCAKSQEVFFPVLPQRQAELLFMLGQQANHQLKHLNCTFESEAGVKQETLLPLFISESELNFEGNPIYEFVDGRIPYIRWYRDGKAEETDVKKFYKLARKLRKSQTLIIDVRGNKHGSFTFIENWLREYTSSHWKNVIIRERQTIQILNGLLNRVQWNLHH</sequence>
<dbReference type="EMBL" id="UINC01207385">
    <property type="protein sequence ID" value="SVE29444.1"/>
    <property type="molecule type" value="Genomic_DNA"/>
</dbReference>
<name>A0A383CBD2_9ZZZZ</name>